<feature type="chain" id="PRO_5019289508" description="Lipoprotein" evidence="1">
    <location>
        <begin position="23"/>
        <end position="188"/>
    </location>
</feature>
<evidence type="ECO:0000313" key="3">
    <source>
        <dbReference type="Proteomes" id="UP000283063"/>
    </source>
</evidence>
<keyword evidence="1" id="KW-0732">Signal</keyword>
<organism evidence="2 3">
    <name type="scientific">Parasedimentitalea marina</name>
    <dbReference type="NCBI Taxonomy" id="2483033"/>
    <lineage>
        <taxon>Bacteria</taxon>
        <taxon>Pseudomonadati</taxon>
        <taxon>Pseudomonadota</taxon>
        <taxon>Alphaproteobacteria</taxon>
        <taxon>Rhodobacterales</taxon>
        <taxon>Paracoccaceae</taxon>
        <taxon>Parasedimentitalea</taxon>
    </lineage>
</organism>
<evidence type="ECO:0000256" key="1">
    <source>
        <dbReference type="SAM" id="SignalP"/>
    </source>
</evidence>
<dbReference type="KEGG" id="sedi:EBB79_19035"/>
<dbReference type="EMBL" id="CP033219">
    <property type="protein sequence ID" value="AZV79761.1"/>
    <property type="molecule type" value="Genomic_DNA"/>
</dbReference>
<proteinExistence type="predicted"/>
<dbReference type="OrthoDB" id="5339359at2"/>
<dbReference type="AlphaFoldDB" id="A0A3T0N710"/>
<sequence length="188" mass="20800">MKQLISSLILLSTVILGGCAQAPVPLHDPVAELTLSIAALGPDVDPNEARRAAEISYSYASQLAQDYGVTTAPLVHNSKVNAGIKDRGLCYHYAEDMQARLDRERFKTLVMLRAIAEPKVVFLIDHSTAVIAPRAGDIYDGIVLDAWRDGGALFWSPTVEDTRYNWEPRMRVLERKRELRVAREAVAG</sequence>
<accession>A0A3T0N710</accession>
<evidence type="ECO:0008006" key="4">
    <source>
        <dbReference type="Google" id="ProtNLM"/>
    </source>
</evidence>
<dbReference type="Proteomes" id="UP000283063">
    <property type="component" value="Chromosome"/>
</dbReference>
<gene>
    <name evidence="2" type="ORF">EBB79_19035</name>
</gene>
<name>A0A3T0N710_9RHOB</name>
<reference evidence="2 3" key="1">
    <citation type="submission" date="2018-10" db="EMBL/GenBank/DDBJ databases">
        <title>Parasedimentitalea marina sp. nov., a psychrophilic bacterium isolated from deep seawater of the New Britain Trench.</title>
        <authorList>
            <person name="Cao J."/>
        </authorList>
    </citation>
    <scope>NUCLEOTIDE SEQUENCE [LARGE SCALE GENOMIC DNA]</scope>
    <source>
        <strain evidence="2 3">W43</strain>
    </source>
</reference>
<dbReference type="PROSITE" id="PS51257">
    <property type="entry name" value="PROKAR_LIPOPROTEIN"/>
    <property type="match status" value="1"/>
</dbReference>
<keyword evidence="3" id="KW-1185">Reference proteome</keyword>
<protein>
    <recommendedName>
        <fullName evidence="4">Lipoprotein</fullName>
    </recommendedName>
</protein>
<evidence type="ECO:0000313" key="2">
    <source>
        <dbReference type="EMBL" id="AZV79761.1"/>
    </source>
</evidence>
<feature type="signal peptide" evidence="1">
    <location>
        <begin position="1"/>
        <end position="22"/>
    </location>
</feature>
<dbReference type="RefSeq" id="WP_127750352.1">
    <property type="nucleotide sequence ID" value="NZ_CP033219.1"/>
</dbReference>